<protein>
    <submittedName>
        <fullName evidence="1">Uncharacterized protein</fullName>
    </submittedName>
</protein>
<accession>A0A6C0C2L3</accession>
<name>A0A6C0C2L3_9ZZZZ</name>
<reference evidence="1" key="1">
    <citation type="journal article" date="2020" name="Nature">
        <title>Giant virus diversity and host interactions through global metagenomics.</title>
        <authorList>
            <person name="Schulz F."/>
            <person name="Roux S."/>
            <person name="Paez-Espino D."/>
            <person name="Jungbluth S."/>
            <person name="Walsh D.A."/>
            <person name="Denef V.J."/>
            <person name="McMahon K.D."/>
            <person name="Konstantinidis K.T."/>
            <person name="Eloe-Fadrosh E.A."/>
            <person name="Kyrpides N.C."/>
            <person name="Woyke T."/>
        </authorList>
    </citation>
    <scope>NUCLEOTIDE SEQUENCE</scope>
    <source>
        <strain evidence="1">GVMAG-M-3300020182-33</strain>
    </source>
</reference>
<dbReference type="EMBL" id="MN739307">
    <property type="protein sequence ID" value="QHS97898.1"/>
    <property type="molecule type" value="Genomic_DNA"/>
</dbReference>
<organism evidence="1">
    <name type="scientific">viral metagenome</name>
    <dbReference type="NCBI Taxonomy" id="1070528"/>
    <lineage>
        <taxon>unclassified sequences</taxon>
        <taxon>metagenomes</taxon>
        <taxon>organismal metagenomes</taxon>
    </lineage>
</organism>
<evidence type="ECO:0000313" key="1">
    <source>
        <dbReference type="EMBL" id="QHS97898.1"/>
    </source>
</evidence>
<sequence length="183" mass="20177">MRKMSRRLYTFYTQLQNTNLMRRRSSYNGLRTRRKLPKRRLQPIARDTGYADAFIEHAHECEGSAPSTCAPQKSAASPPLIVNNHIHIESEFGARQHGHHHGNHGHPGYGGFNAWQPSGYAGVPPWGGGLPPWLMFGGSNAYIQPCLPQCPVRGWCGPSVDSVLSVAPSCTQQCAPVFSRPCA</sequence>
<dbReference type="AlphaFoldDB" id="A0A6C0C2L3"/>
<proteinExistence type="predicted"/>